<reference evidence="1 2" key="1">
    <citation type="submission" date="2018-08" db="EMBL/GenBank/DDBJ databases">
        <title>Draft genome of the lignicolous fungus Coniochaeta pulveracea.</title>
        <authorList>
            <person name="Borstlap C.J."/>
            <person name="De Witt R.N."/>
            <person name="Botha A."/>
            <person name="Volschenk H."/>
        </authorList>
    </citation>
    <scope>NUCLEOTIDE SEQUENCE [LARGE SCALE GENOMIC DNA]</scope>
    <source>
        <strain evidence="1 2">CAB683</strain>
    </source>
</reference>
<gene>
    <name evidence="1" type="ORF">DL546_009416</name>
</gene>
<dbReference type="Proteomes" id="UP000275385">
    <property type="component" value="Unassembled WGS sequence"/>
</dbReference>
<dbReference type="AlphaFoldDB" id="A0A420YJ82"/>
<evidence type="ECO:0000313" key="1">
    <source>
        <dbReference type="EMBL" id="RKU47937.1"/>
    </source>
</evidence>
<sequence length="287" mass="32689">MVAIQRFRSTWGVPPGDNYKAWEEWFPRLKAQGYAGVEIDIGCLSDLHLVRQLCERTGLQIIPLIQSEWVGYAGPKPATLGPVDHLRQYRRQLERAKTLNPVKINVHSGFDSWSLDDSVEFFAGSLTVDAELGLEGKVCHETHRVRALYNPFVTAEVVRRVPGLRINADFSHFVVVCESLFAAEEDYNYLRTIIPHVHHIHCRVGTTESSQCPDPTNPFFANERRFLEEVWKEIIEARSGSGSITFVPEYGPYPYHPFGSSRDFSEVADFEGTRLQSLFEEFAGRRS</sequence>
<keyword evidence="2" id="KW-1185">Reference proteome</keyword>
<evidence type="ECO:0000313" key="2">
    <source>
        <dbReference type="Proteomes" id="UP000275385"/>
    </source>
</evidence>
<proteinExistence type="predicted"/>
<name>A0A420YJ82_9PEZI</name>
<accession>A0A420YJ82</accession>
<comment type="caution">
    <text evidence="1">The sequence shown here is derived from an EMBL/GenBank/DDBJ whole genome shotgun (WGS) entry which is preliminary data.</text>
</comment>
<dbReference type="EMBL" id="QVQW01000007">
    <property type="protein sequence ID" value="RKU47937.1"/>
    <property type="molecule type" value="Genomic_DNA"/>
</dbReference>
<dbReference type="OrthoDB" id="9971575at2759"/>
<organism evidence="1 2">
    <name type="scientific">Coniochaeta pulveracea</name>
    <dbReference type="NCBI Taxonomy" id="177199"/>
    <lineage>
        <taxon>Eukaryota</taxon>
        <taxon>Fungi</taxon>
        <taxon>Dikarya</taxon>
        <taxon>Ascomycota</taxon>
        <taxon>Pezizomycotina</taxon>
        <taxon>Sordariomycetes</taxon>
        <taxon>Sordariomycetidae</taxon>
        <taxon>Coniochaetales</taxon>
        <taxon>Coniochaetaceae</taxon>
        <taxon>Coniochaeta</taxon>
    </lineage>
</organism>
<dbReference type="Gene3D" id="3.20.20.150">
    <property type="entry name" value="Divalent-metal-dependent TIM barrel enzymes"/>
    <property type="match status" value="1"/>
</dbReference>
<dbReference type="SUPFAM" id="SSF51658">
    <property type="entry name" value="Xylose isomerase-like"/>
    <property type="match status" value="1"/>
</dbReference>
<dbReference type="InterPro" id="IPR036237">
    <property type="entry name" value="Xyl_isomerase-like_sf"/>
</dbReference>
<protein>
    <submittedName>
        <fullName evidence="1">Uncharacterized protein</fullName>
    </submittedName>
</protein>